<evidence type="ECO:0000313" key="1">
    <source>
        <dbReference type="EMBL" id="KAF1016991.1"/>
    </source>
</evidence>
<dbReference type="AlphaFoldDB" id="A0A7V8JN49"/>
<reference evidence="2" key="1">
    <citation type="journal article" date="2020" name="MBio">
        <title>Horizontal gene transfer to a defensive symbiont with a reduced genome amongst a multipartite beetle microbiome.</title>
        <authorList>
            <person name="Waterworth S.C."/>
            <person name="Florez L.V."/>
            <person name="Rees E.R."/>
            <person name="Hertweck C."/>
            <person name="Kaltenpoth M."/>
            <person name="Kwan J.C."/>
        </authorList>
    </citation>
    <scope>NUCLEOTIDE SEQUENCE [LARGE SCALE GENOMIC DNA]</scope>
</reference>
<evidence type="ECO:0000313" key="2">
    <source>
        <dbReference type="Proteomes" id="UP000487117"/>
    </source>
</evidence>
<name>A0A7V8JN49_STEMA</name>
<organism evidence="1 2">
    <name type="scientific">Stenotrophomonas maltophilia</name>
    <name type="common">Pseudomonas maltophilia</name>
    <name type="synonym">Xanthomonas maltophilia</name>
    <dbReference type="NCBI Taxonomy" id="40324"/>
    <lineage>
        <taxon>Bacteria</taxon>
        <taxon>Pseudomonadati</taxon>
        <taxon>Pseudomonadota</taxon>
        <taxon>Gammaproteobacteria</taxon>
        <taxon>Lysobacterales</taxon>
        <taxon>Lysobacteraceae</taxon>
        <taxon>Stenotrophomonas</taxon>
        <taxon>Stenotrophomonas maltophilia group</taxon>
    </lineage>
</organism>
<dbReference type="EMBL" id="WNDS01000001">
    <property type="protein sequence ID" value="KAF1016991.1"/>
    <property type="molecule type" value="Genomic_DNA"/>
</dbReference>
<protein>
    <submittedName>
        <fullName evidence="1">Uncharacterized protein</fullName>
    </submittedName>
</protein>
<sequence length="250" mass="26583">MQTRSRQMAAGALAVLALAAAAWWLATRTGAPEAPPVAAAPDATASARIDALLAEDPAFRDDLVFLLVATLRDRCVPSQAGLLARMANRASLPVLAGVSAVTAREAALDRPIYQYIQHRADTTACDQPLQLPAAGDRALEVDAAQYALTFPDSYFDPRRTSIPRDFDGQPLAARVANACNTVVYSVLPLGGNDWRCATLRAQARSRVRGLCEDELRRQHGTVGGELDSAIGQGLEPAVVQAMAALPPECR</sequence>
<comment type="caution">
    <text evidence="1">The sequence shown here is derived from an EMBL/GenBank/DDBJ whole genome shotgun (WGS) entry which is preliminary data.</text>
</comment>
<accession>A0A7V8JN49</accession>
<dbReference type="Proteomes" id="UP000487117">
    <property type="component" value="Unassembled WGS sequence"/>
</dbReference>
<proteinExistence type="predicted"/>
<gene>
    <name evidence="1" type="ORF">GAK31_00250</name>
</gene>